<dbReference type="SUPFAM" id="SSF53335">
    <property type="entry name" value="S-adenosyl-L-methionine-dependent methyltransferases"/>
    <property type="match status" value="1"/>
</dbReference>
<dbReference type="Gene3D" id="2.40.50.1070">
    <property type="match status" value="1"/>
</dbReference>
<dbReference type="InterPro" id="IPR029063">
    <property type="entry name" value="SAM-dependent_MTases_sf"/>
</dbReference>
<feature type="compositionally biased region" description="Basic and acidic residues" evidence="1">
    <location>
        <begin position="386"/>
        <end position="404"/>
    </location>
</feature>
<comment type="caution">
    <text evidence="2">The sequence shown here is derived from an EMBL/GenBank/DDBJ whole genome shotgun (WGS) entry which is preliminary data.</text>
</comment>
<accession>A0AAW1TBS4</accession>
<name>A0AAW1TBS4_9CHLO</name>
<gene>
    <name evidence="2" type="ORF">WJX84_007859</name>
</gene>
<evidence type="ECO:0000313" key="3">
    <source>
        <dbReference type="Proteomes" id="UP001485043"/>
    </source>
</evidence>
<dbReference type="PANTHER" id="PTHR47548:SF1">
    <property type="entry name" value="S-ADENOSYL-L-METHIONINE-DEPENDENT METHYLTRANSFERASES SUPERFAMILY PROTEIN"/>
    <property type="match status" value="1"/>
</dbReference>
<dbReference type="InterPro" id="IPR053304">
    <property type="entry name" value="RNA_M5U_MTase"/>
</dbReference>
<organism evidence="2 3">
    <name type="scientific">Apatococcus fuscideae</name>
    <dbReference type="NCBI Taxonomy" id="2026836"/>
    <lineage>
        <taxon>Eukaryota</taxon>
        <taxon>Viridiplantae</taxon>
        <taxon>Chlorophyta</taxon>
        <taxon>core chlorophytes</taxon>
        <taxon>Trebouxiophyceae</taxon>
        <taxon>Chlorellales</taxon>
        <taxon>Chlorellaceae</taxon>
        <taxon>Apatococcus</taxon>
    </lineage>
</organism>
<protein>
    <recommendedName>
        <fullName evidence="4">S-adenosyl-L-methionine-dependent methyltransferase</fullName>
    </recommendedName>
</protein>
<dbReference type="Gene3D" id="3.40.50.150">
    <property type="entry name" value="Vaccinia Virus protein VP39"/>
    <property type="match status" value="1"/>
</dbReference>
<dbReference type="Proteomes" id="UP001485043">
    <property type="component" value="Unassembled WGS sequence"/>
</dbReference>
<evidence type="ECO:0000256" key="1">
    <source>
        <dbReference type="SAM" id="MobiDB-lite"/>
    </source>
</evidence>
<evidence type="ECO:0008006" key="4">
    <source>
        <dbReference type="Google" id="ProtNLM"/>
    </source>
</evidence>
<sequence>MCRAYRQLCLPVSQVSAFLRFQTGPNAFTLKAPRRSQPSLWCSQATGTSALDCPLFEQCSGCNIDNALDKPPLSGRAASYVQEVHPQAVFSAEPCRQTHGWRCRAKLAVRGTPDCPTIGLFGAGTHQIVDLPTCRVQHPQLDVAVELVRQAIRQLQICPYDEASGLGDLRYLQLTAAGSKASGWQAQHDDAASIQVVLVWNYEKPSRVQEMPASLVELAAQIWGVQNASSAHAHTGSQQPAASASPGLIHSANFGAMDAALVAIAGSVLPHAAIADLHAGVGTIGLSLAAMGRCSLLRCVEISSAGERAFWRSAARLPVPHIPLEYHVASAGSSPAAWLDGMDVAILDPPRKGLDAQLLAFLCTKAPRPPKLELAQSGRQHQMARSNHDKILRATGPDGERDDMTSTDIAGLVSMPGTDSLETLAVFMRSEQ</sequence>
<dbReference type="PANTHER" id="PTHR47548">
    <property type="entry name" value="BNAA06G32370D PROTEIN"/>
    <property type="match status" value="1"/>
</dbReference>
<reference evidence="2 3" key="1">
    <citation type="journal article" date="2024" name="Nat. Commun.">
        <title>Phylogenomics reveals the evolutionary origins of lichenization in chlorophyte algae.</title>
        <authorList>
            <person name="Puginier C."/>
            <person name="Libourel C."/>
            <person name="Otte J."/>
            <person name="Skaloud P."/>
            <person name="Haon M."/>
            <person name="Grisel S."/>
            <person name="Petersen M."/>
            <person name="Berrin J.G."/>
            <person name="Delaux P.M."/>
            <person name="Dal Grande F."/>
            <person name="Keller J."/>
        </authorList>
    </citation>
    <scope>NUCLEOTIDE SEQUENCE [LARGE SCALE GENOMIC DNA]</scope>
    <source>
        <strain evidence="2 3">SAG 2523</strain>
    </source>
</reference>
<evidence type="ECO:0000313" key="2">
    <source>
        <dbReference type="EMBL" id="KAK9866708.1"/>
    </source>
</evidence>
<keyword evidence="3" id="KW-1185">Reference proteome</keyword>
<dbReference type="EMBL" id="JALJOV010000139">
    <property type="protein sequence ID" value="KAK9866708.1"/>
    <property type="molecule type" value="Genomic_DNA"/>
</dbReference>
<feature type="region of interest" description="Disordered" evidence="1">
    <location>
        <begin position="379"/>
        <end position="404"/>
    </location>
</feature>
<dbReference type="AlphaFoldDB" id="A0AAW1TBS4"/>
<proteinExistence type="predicted"/>